<dbReference type="PANTHER" id="PTHR31751:SF42">
    <property type="entry name" value="PROTEIN CBG10204"/>
    <property type="match status" value="1"/>
</dbReference>
<sequence length="417" mass="46476">MVRDDADEEDEDEEDGEWSHYFDDEMLVPNLDDPDYSPLDEQSEQSCGPSPPDEGRVFLVQEKFLKSLLQVCHRCLSPCQYTVSCEGTQVKVHGQCAAGHILFWTNQDVVRQQPVLNLQLCAAILLSGRNPTAALRMLACIGVQVVTARTFFSIQHDHLWPAIDRVWKAEQSHVLQEAQGRPVTLAGDGRADSPGYCAKYGTYSLLDVENNKILHFEVVQSNEVGGSCRMELEGLKRALEFLEQNGVEVAVLVTDRHVQIKCFLRREKSNIKHEFDVWHVAKGVVKKLAAGAKQSGCDVLGPWVKSISNHLYWAAASSAGHPELIVPKWTSILNHIRNVHVHENDLFPKCAHGDVQPKPWLVGGYVQRLLSVIMLEASEPGPKKQKVATPKPPPLSSSFAKVQKEAVVASHTTRFNN</sequence>
<dbReference type="EMBL" id="JABSTR010003337">
    <property type="protein sequence ID" value="KAH9384858.1"/>
    <property type="molecule type" value="Genomic_DNA"/>
</dbReference>
<evidence type="ECO:0000313" key="3">
    <source>
        <dbReference type="Proteomes" id="UP000821853"/>
    </source>
</evidence>
<dbReference type="PANTHER" id="PTHR31751">
    <property type="entry name" value="SI:CH211-108C17.2-RELATED-RELATED"/>
    <property type="match status" value="1"/>
</dbReference>
<dbReference type="OrthoDB" id="6514914at2759"/>
<dbReference type="Proteomes" id="UP000821853">
    <property type="component" value="Unassembled WGS sequence"/>
</dbReference>
<gene>
    <name evidence="2" type="ORF">HPB48_026887</name>
</gene>
<organism evidence="2 3">
    <name type="scientific">Haemaphysalis longicornis</name>
    <name type="common">Bush tick</name>
    <dbReference type="NCBI Taxonomy" id="44386"/>
    <lineage>
        <taxon>Eukaryota</taxon>
        <taxon>Metazoa</taxon>
        <taxon>Ecdysozoa</taxon>
        <taxon>Arthropoda</taxon>
        <taxon>Chelicerata</taxon>
        <taxon>Arachnida</taxon>
        <taxon>Acari</taxon>
        <taxon>Parasitiformes</taxon>
        <taxon>Ixodida</taxon>
        <taxon>Ixodoidea</taxon>
        <taxon>Ixodidae</taxon>
        <taxon>Haemaphysalinae</taxon>
        <taxon>Haemaphysalis</taxon>
    </lineage>
</organism>
<accession>A0A9J6HCL6</accession>
<keyword evidence="3" id="KW-1185">Reference proteome</keyword>
<feature type="region of interest" description="Disordered" evidence="1">
    <location>
        <begin position="1"/>
        <end position="52"/>
    </location>
</feature>
<name>A0A9J6HCL6_HAELO</name>
<comment type="caution">
    <text evidence="2">The sequence shown here is derived from an EMBL/GenBank/DDBJ whole genome shotgun (WGS) entry which is preliminary data.</text>
</comment>
<evidence type="ECO:0000256" key="1">
    <source>
        <dbReference type="SAM" id="MobiDB-lite"/>
    </source>
</evidence>
<proteinExistence type="predicted"/>
<evidence type="ECO:0000313" key="2">
    <source>
        <dbReference type="EMBL" id="KAH9384858.1"/>
    </source>
</evidence>
<dbReference type="VEuPathDB" id="VectorBase:HLOH_063721"/>
<dbReference type="OMA" id="LYVERIC"/>
<dbReference type="AlphaFoldDB" id="A0A9J6HCL6"/>
<reference evidence="2 3" key="1">
    <citation type="journal article" date="2020" name="Cell">
        <title>Large-Scale Comparative Analyses of Tick Genomes Elucidate Their Genetic Diversity and Vector Capacities.</title>
        <authorList>
            <consortium name="Tick Genome and Microbiome Consortium (TIGMIC)"/>
            <person name="Jia N."/>
            <person name="Wang J."/>
            <person name="Shi W."/>
            <person name="Du L."/>
            <person name="Sun Y."/>
            <person name="Zhan W."/>
            <person name="Jiang J.F."/>
            <person name="Wang Q."/>
            <person name="Zhang B."/>
            <person name="Ji P."/>
            <person name="Bell-Sakyi L."/>
            <person name="Cui X.M."/>
            <person name="Yuan T.T."/>
            <person name="Jiang B.G."/>
            <person name="Yang W.F."/>
            <person name="Lam T.T."/>
            <person name="Chang Q.C."/>
            <person name="Ding S.J."/>
            <person name="Wang X.J."/>
            <person name="Zhu J.G."/>
            <person name="Ruan X.D."/>
            <person name="Zhao L."/>
            <person name="Wei J.T."/>
            <person name="Ye R.Z."/>
            <person name="Que T.C."/>
            <person name="Du C.H."/>
            <person name="Zhou Y.H."/>
            <person name="Cheng J.X."/>
            <person name="Dai P.F."/>
            <person name="Guo W.B."/>
            <person name="Han X.H."/>
            <person name="Huang E.J."/>
            <person name="Li L.F."/>
            <person name="Wei W."/>
            <person name="Gao Y.C."/>
            <person name="Liu J.Z."/>
            <person name="Shao H.Z."/>
            <person name="Wang X."/>
            <person name="Wang C.C."/>
            <person name="Yang T.C."/>
            <person name="Huo Q.B."/>
            <person name="Li W."/>
            <person name="Chen H.Y."/>
            <person name="Chen S.E."/>
            <person name="Zhou L.G."/>
            <person name="Ni X.B."/>
            <person name="Tian J.H."/>
            <person name="Sheng Y."/>
            <person name="Liu T."/>
            <person name="Pan Y.S."/>
            <person name="Xia L.Y."/>
            <person name="Li J."/>
            <person name="Zhao F."/>
            <person name="Cao W.C."/>
        </authorList>
    </citation>
    <scope>NUCLEOTIDE SEQUENCE [LARGE SCALE GENOMIC DNA]</scope>
    <source>
        <strain evidence="2">HaeL-2018</strain>
    </source>
</reference>
<feature type="compositionally biased region" description="Acidic residues" evidence="1">
    <location>
        <begin position="1"/>
        <end position="16"/>
    </location>
</feature>
<protein>
    <submittedName>
        <fullName evidence="2">Uncharacterized protein</fullName>
    </submittedName>
</protein>